<dbReference type="eggNOG" id="COG0509">
    <property type="taxonomic scope" value="Bacteria"/>
</dbReference>
<dbReference type="KEGG" id="amt:Amet_1355"/>
<evidence type="ECO:0000313" key="6">
    <source>
        <dbReference type="EMBL" id="ABR47555.1"/>
    </source>
</evidence>
<dbReference type="GO" id="GO:0005829">
    <property type="term" value="C:cytosol"/>
    <property type="evidence" value="ECO:0007669"/>
    <property type="project" value="TreeGrafter"/>
</dbReference>
<comment type="cofactor">
    <cofactor evidence="3">
        <name>(R)-lipoate</name>
        <dbReference type="ChEBI" id="CHEBI:83088"/>
    </cofactor>
    <text evidence="3">Binds 1 lipoyl cofactor covalently.</text>
</comment>
<dbReference type="Gene3D" id="2.40.50.100">
    <property type="match status" value="1"/>
</dbReference>
<sequence>MKVMAGLYYSKDHEWVKVEGNKAYIGITDFAQSQLGDIVFVEQPEVDDSFEAGDDFGVVESVKAASDLYIPLSGTVVEVNEELADDPAKVNEDPYGSWMIAIEMTKEDELKNLLTPSDYEKVCDEEA</sequence>
<comment type="subunit">
    <text evidence="3">The glycine cleavage system is composed of four proteins: P, T, L and H.</text>
</comment>
<reference evidence="7" key="1">
    <citation type="journal article" date="2016" name="Genome Announc.">
        <title>Complete genome sequence of Alkaliphilus metalliredigens strain QYMF, an alkaliphilic and metal-reducing bacterium isolated from borax-contaminated leachate ponds.</title>
        <authorList>
            <person name="Hwang C."/>
            <person name="Copeland A."/>
            <person name="Lucas S."/>
            <person name="Lapidus A."/>
            <person name="Barry K."/>
            <person name="Detter J.C."/>
            <person name="Glavina Del Rio T."/>
            <person name="Hammon N."/>
            <person name="Israni S."/>
            <person name="Dalin E."/>
            <person name="Tice H."/>
            <person name="Pitluck S."/>
            <person name="Chertkov O."/>
            <person name="Brettin T."/>
            <person name="Bruce D."/>
            <person name="Han C."/>
            <person name="Schmutz J."/>
            <person name="Larimer F."/>
            <person name="Land M.L."/>
            <person name="Hauser L."/>
            <person name="Kyrpides N."/>
            <person name="Mikhailova N."/>
            <person name="Ye Q."/>
            <person name="Zhou J."/>
            <person name="Richardson P."/>
            <person name="Fields M.W."/>
        </authorList>
    </citation>
    <scope>NUCLEOTIDE SEQUENCE [LARGE SCALE GENOMIC DNA]</scope>
    <source>
        <strain evidence="7">QYMF</strain>
    </source>
</reference>
<dbReference type="HOGENOM" id="CLU_097408_2_2_9"/>
<organism evidence="6 7">
    <name type="scientific">Alkaliphilus metalliredigens (strain QYMF)</name>
    <dbReference type="NCBI Taxonomy" id="293826"/>
    <lineage>
        <taxon>Bacteria</taxon>
        <taxon>Bacillati</taxon>
        <taxon>Bacillota</taxon>
        <taxon>Clostridia</taxon>
        <taxon>Peptostreptococcales</taxon>
        <taxon>Natronincolaceae</taxon>
        <taxon>Alkaliphilus</taxon>
    </lineage>
</organism>
<evidence type="ECO:0000259" key="5">
    <source>
        <dbReference type="PROSITE" id="PS50968"/>
    </source>
</evidence>
<evidence type="ECO:0000313" key="7">
    <source>
        <dbReference type="Proteomes" id="UP000001572"/>
    </source>
</evidence>
<dbReference type="EMBL" id="CP000724">
    <property type="protein sequence ID" value="ABR47555.1"/>
    <property type="molecule type" value="Genomic_DNA"/>
</dbReference>
<keyword evidence="7" id="KW-1185">Reference proteome</keyword>
<evidence type="ECO:0000256" key="1">
    <source>
        <dbReference type="ARBA" id="ARBA00009249"/>
    </source>
</evidence>
<dbReference type="GO" id="GO:0009249">
    <property type="term" value="P:protein lipoylation"/>
    <property type="evidence" value="ECO:0007669"/>
    <property type="project" value="TreeGrafter"/>
</dbReference>
<comment type="function">
    <text evidence="3">The glycine cleavage system catalyzes the degradation of glycine. The H protein shuttles the methylamine group of glycine from the P protein to the T protein.</text>
</comment>
<dbReference type="InterPro" id="IPR002930">
    <property type="entry name" value="GCV_H"/>
</dbReference>
<dbReference type="PANTHER" id="PTHR11715">
    <property type="entry name" value="GLYCINE CLEAVAGE SYSTEM H PROTEIN"/>
    <property type="match status" value="1"/>
</dbReference>
<dbReference type="InterPro" id="IPR011053">
    <property type="entry name" value="Single_hybrid_motif"/>
</dbReference>
<dbReference type="GO" id="GO:0005960">
    <property type="term" value="C:glycine cleavage complex"/>
    <property type="evidence" value="ECO:0007669"/>
    <property type="project" value="InterPro"/>
</dbReference>
<dbReference type="HAMAP" id="MF_00272">
    <property type="entry name" value="GcvH"/>
    <property type="match status" value="1"/>
</dbReference>
<accession>A6TMY7</accession>
<dbReference type="Pfam" id="PF01597">
    <property type="entry name" value="GCV_H"/>
    <property type="match status" value="1"/>
</dbReference>
<dbReference type="GO" id="GO:0019464">
    <property type="term" value="P:glycine decarboxylation via glycine cleavage system"/>
    <property type="evidence" value="ECO:0007669"/>
    <property type="project" value="UniProtKB-UniRule"/>
</dbReference>
<comment type="similarity">
    <text evidence="1 3">Belongs to the GcvH family.</text>
</comment>
<feature type="domain" description="Lipoyl-binding" evidence="5">
    <location>
        <begin position="22"/>
        <end position="103"/>
    </location>
</feature>
<dbReference type="InterPro" id="IPR000089">
    <property type="entry name" value="Biotin_lipoyl"/>
</dbReference>
<feature type="modified residue" description="N6-lipoyllysine" evidence="3 4">
    <location>
        <position position="63"/>
    </location>
</feature>
<dbReference type="Proteomes" id="UP000001572">
    <property type="component" value="Chromosome"/>
</dbReference>
<evidence type="ECO:0000256" key="4">
    <source>
        <dbReference type="PIRSR" id="PIRSR617453-50"/>
    </source>
</evidence>
<dbReference type="CDD" id="cd06848">
    <property type="entry name" value="GCS_H"/>
    <property type="match status" value="1"/>
</dbReference>
<dbReference type="RefSeq" id="WP_012062596.1">
    <property type="nucleotide sequence ID" value="NC_009633.1"/>
</dbReference>
<proteinExistence type="inferred from homology"/>
<dbReference type="SUPFAM" id="SSF51230">
    <property type="entry name" value="Single hybrid motif"/>
    <property type="match status" value="1"/>
</dbReference>
<gene>
    <name evidence="3" type="primary">gcvH</name>
    <name evidence="6" type="ordered locus">Amet_1355</name>
</gene>
<dbReference type="NCBIfam" id="NF002270">
    <property type="entry name" value="PRK01202.1"/>
    <property type="match status" value="1"/>
</dbReference>
<dbReference type="InterPro" id="IPR033753">
    <property type="entry name" value="GCV_H/Fam206"/>
</dbReference>
<dbReference type="STRING" id="293826.Amet_1355"/>
<name>A6TMY7_ALKMQ</name>
<protein>
    <recommendedName>
        <fullName evidence="3">Glycine cleavage system H protein</fullName>
    </recommendedName>
</protein>
<dbReference type="NCBIfam" id="TIGR00527">
    <property type="entry name" value="gcvH"/>
    <property type="match status" value="1"/>
</dbReference>
<dbReference type="PANTHER" id="PTHR11715:SF3">
    <property type="entry name" value="GLYCINE CLEAVAGE SYSTEM H PROTEIN-RELATED"/>
    <property type="match status" value="1"/>
</dbReference>
<keyword evidence="2 3" id="KW-0450">Lipoyl</keyword>
<evidence type="ECO:0000256" key="3">
    <source>
        <dbReference type="HAMAP-Rule" id="MF_00272"/>
    </source>
</evidence>
<evidence type="ECO:0000256" key="2">
    <source>
        <dbReference type="ARBA" id="ARBA00022823"/>
    </source>
</evidence>
<dbReference type="PROSITE" id="PS50968">
    <property type="entry name" value="BIOTINYL_LIPOYL"/>
    <property type="match status" value="1"/>
</dbReference>
<dbReference type="AlphaFoldDB" id="A6TMY7"/>
<dbReference type="OrthoDB" id="9796712at2"/>
<dbReference type="InterPro" id="IPR003016">
    <property type="entry name" value="2-oxoA_DH_lipoyl-BS"/>
</dbReference>
<dbReference type="InterPro" id="IPR017453">
    <property type="entry name" value="GCV_H_sub"/>
</dbReference>
<dbReference type="PROSITE" id="PS00189">
    <property type="entry name" value="LIPOYL"/>
    <property type="match status" value="1"/>
</dbReference>